<gene>
    <name evidence="1" type="ORF">EEDITHA_LOCUS12969</name>
</gene>
<evidence type="ECO:0008006" key="3">
    <source>
        <dbReference type="Google" id="ProtNLM"/>
    </source>
</evidence>
<protein>
    <recommendedName>
        <fullName evidence="3">DNA helicase</fullName>
    </recommendedName>
</protein>
<name>A0AAU9UJ95_EUPED</name>
<sequence length="121" mass="13812">MVDDKILDIVKSISGDRDVNTELVGWQLPKMTWINRLLGCAKTSHIVGNFDENVEIVATTVDAAKIKEKLTRCYGEKARSRSETNGIILIGDVNQLPYVDKENQYQMILYTLPDNIYIRCY</sequence>
<organism evidence="1 2">
    <name type="scientific">Euphydryas editha</name>
    <name type="common">Edith's checkerspot</name>
    <dbReference type="NCBI Taxonomy" id="104508"/>
    <lineage>
        <taxon>Eukaryota</taxon>
        <taxon>Metazoa</taxon>
        <taxon>Ecdysozoa</taxon>
        <taxon>Arthropoda</taxon>
        <taxon>Hexapoda</taxon>
        <taxon>Insecta</taxon>
        <taxon>Pterygota</taxon>
        <taxon>Neoptera</taxon>
        <taxon>Endopterygota</taxon>
        <taxon>Lepidoptera</taxon>
        <taxon>Glossata</taxon>
        <taxon>Ditrysia</taxon>
        <taxon>Papilionoidea</taxon>
        <taxon>Nymphalidae</taxon>
        <taxon>Nymphalinae</taxon>
        <taxon>Euphydryas</taxon>
    </lineage>
</organism>
<accession>A0AAU9UJ95</accession>
<keyword evidence="2" id="KW-1185">Reference proteome</keyword>
<proteinExistence type="predicted"/>
<reference evidence="1" key="1">
    <citation type="submission" date="2022-03" db="EMBL/GenBank/DDBJ databases">
        <authorList>
            <person name="Tunstrom K."/>
        </authorList>
    </citation>
    <scope>NUCLEOTIDE SEQUENCE</scope>
</reference>
<dbReference type="EMBL" id="CAKOGL010000018">
    <property type="protein sequence ID" value="CAH2097785.1"/>
    <property type="molecule type" value="Genomic_DNA"/>
</dbReference>
<evidence type="ECO:0000313" key="2">
    <source>
        <dbReference type="Proteomes" id="UP001153954"/>
    </source>
</evidence>
<evidence type="ECO:0000313" key="1">
    <source>
        <dbReference type="EMBL" id="CAH2097785.1"/>
    </source>
</evidence>
<comment type="caution">
    <text evidence="1">The sequence shown here is derived from an EMBL/GenBank/DDBJ whole genome shotgun (WGS) entry which is preliminary data.</text>
</comment>
<dbReference type="AlphaFoldDB" id="A0AAU9UJ95"/>
<dbReference type="Proteomes" id="UP001153954">
    <property type="component" value="Unassembled WGS sequence"/>
</dbReference>